<dbReference type="EMBL" id="CAAALY010089238">
    <property type="protein sequence ID" value="VEL27706.1"/>
    <property type="molecule type" value="Genomic_DNA"/>
</dbReference>
<sequence length="104" mass="11683">MWSRRHARTSLLTVGLKRVTPGRAICFSVVRSLVQPDFVRLVYTFTTCQHVCLPPPNDCNQDHDLIIMRTIVLLYSKVVGAFGSNSSGESTKSNKIPFQIGHHE</sequence>
<keyword evidence="3" id="KW-1185">Reference proteome</keyword>
<evidence type="ECO:0000256" key="1">
    <source>
        <dbReference type="SAM" id="MobiDB-lite"/>
    </source>
</evidence>
<feature type="region of interest" description="Disordered" evidence="1">
    <location>
        <begin position="82"/>
        <end position="104"/>
    </location>
</feature>
<reference evidence="2" key="1">
    <citation type="submission" date="2018-11" db="EMBL/GenBank/DDBJ databases">
        <authorList>
            <consortium name="Pathogen Informatics"/>
        </authorList>
    </citation>
    <scope>NUCLEOTIDE SEQUENCE</scope>
</reference>
<comment type="caution">
    <text evidence="2">The sequence shown here is derived from an EMBL/GenBank/DDBJ whole genome shotgun (WGS) entry which is preliminary data.</text>
</comment>
<dbReference type="Proteomes" id="UP000784294">
    <property type="component" value="Unassembled WGS sequence"/>
</dbReference>
<feature type="compositionally biased region" description="Polar residues" evidence="1">
    <location>
        <begin position="83"/>
        <end position="96"/>
    </location>
</feature>
<evidence type="ECO:0000313" key="3">
    <source>
        <dbReference type="Proteomes" id="UP000784294"/>
    </source>
</evidence>
<dbReference type="AlphaFoldDB" id="A0A3S5AF50"/>
<organism evidence="2 3">
    <name type="scientific">Protopolystoma xenopodis</name>
    <dbReference type="NCBI Taxonomy" id="117903"/>
    <lineage>
        <taxon>Eukaryota</taxon>
        <taxon>Metazoa</taxon>
        <taxon>Spiralia</taxon>
        <taxon>Lophotrochozoa</taxon>
        <taxon>Platyhelminthes</taxon>
        <taxon>Monogenea</taxon>
        <taxon>Polyopisthocotylea</taxon>
        <taxon>Polystomatidea</taxon>
        <taxon>Polystomatidae</taxon>
        <taxon>Protopolystoma</taxon>
    </lineage>
</organism>
<evidence type="ECO:0000313" key="2">
    <source>
        <dbReference type="EMBL" id="VEL27706.1"/>
    </source>
</evidence>
<name>A0A3S5AF50_9PLAT</name>
<gene>
    <name evidence="2" type="ORF">PXEA_LOCUS21146</name>
</gene>
<proteinExistence type="predicted"/>
<accession>A0A3S5AF50</accession>
<protein>
    <submittedName>
        <fullName evidence="2">Uncharacterized protein</fullName>
    </submittedName>
</protein>